<keyword evidence="4 9" id="KW-0812">Transmembrane</keyword>
<evidence type="ECO:0000256" key="8">
    <source>
        <dbReference type="ARBA" id="ARBA00023180"/>
    </source>
</evidence>
<dbReference type="InterPro" id="IPR052192">
    <property type="entry name" value="Insect_Ionotropic_Sensory_Rcpt"/>
</dbReference>
<feature type="transmembrane region" description="Helical" evidence="9">
    <location>
        <begin position="284"/>
        <end position="305"/>
    </location>
</feature>
<dbReference type="InterPro" id="IPR001320">
    <property type="entry name" value="Iontro_rcpt_C"/>
</dbReference>
<dbReference type="PANTHER" id="PTHR42643">
    <property type="entry name" value="IONOTROPIC RECEPTOR 20A-RELATED"/>
    <property type="match status" value="1"/>
</dbReference>
<dbReference type="AlphaFoldDB" id="A0AAD8E9T4"/>
<evidence type="ECO:0000313" key="11">
    <source>
        <dbReference type="EMBL" id="KAJ9582610.1"/>
    </source>
</evidence>
<comment type="caution">
    <text evidence="11">The sequence shown here is derived from an EMBL/GenBank/DDBJ whole genome shotgun (WGS) entry which is preliminary data.</text>
</comment>
<reference evidence="11" key="2">
    <citation type="submission" date="2023-05" db="EMBL/GenBank/DDBJ databases">
        <authorList>
            <person name="Fouks B."/>
        </authorList>
    </citation>
    <scope>NUCLEOTIDE SEQUENCE</scope>
    <source>
        <strain evidence="11">Stay&amp;Tobe</strain>
        <tissue evidence="11">Testes</tissue>
    </source>
</reference>
<organism evidence="11 12">
    <name type="scientific">Diploptera punctata</name>
    <name type="common">Pacific beetle cockroach</name>
    <dbReference type="NCBI Taxonomy" id="6984"/>
    <lineage>
        <taxon>Eukaryota</taxon>
        <taxon>Metazoa</taxon>
        <taxon>Ecdysozoa</taxon>
        <taxon>Arthropoda</taxon>
        <taxon>Hexapoda</taxon>
        <taxon>Insecta</taxon>
        <taxon>Pterygota</taxon>
        <taxon>Neoptera</taxon>
        <taxon>Polyneoptera</taxon>
        <taxon>Dictyoptera</taxon>
        <taxon>Blattodea</taxon>
        <taxon>Blaberoidea</taxon>
        <taxon>Blaberidae</taxon>
        <taxon>Diplopterinae</taxon>
        <taxon>Diploptera</taxon>
    </lineage>
</organism>
<evidence type="ECO:0000256" key="7">
    <source>
        <dbReference type="ARBA" id="ARBA00023170"/>
    </source>
</evidence>
<keyword evidence="5 9" id="KW-1133">Transmembrane helix</keyword>
<evidence type="ECO:0000256" key="6">
    <source>
        <dbReference type="ARBA" id="ARBA00023136"/>
    </source>
</evidence>
<name>A0AAD8E9T4_DIPPU</name>
<dbReference type="PANTHER" id="PTHR42643:SF24">
    <property type="entry name" value="IONOTROPIC RECEPTOR 60A"/>
    <property type="match status" value="1"/>
</dbReference>
<feature type="transmembrane region" description="Helical" evidence="9">
    <location>
        <begin position="90"/>
        <end position="113"/>
    </location>
</feature>
<evidence type="ECO:0000256" key="4">
    <source>
        <dbReference type="ARBA" id="ARBA00022692"/>
    </source>
</evidence>
<feature type="domain" description="Ionotropic glutamate receptor C-terminal" evidence="10">
    <location>
        <begin position="28"/>
        <end position="152"/>
    </location>
</feature>
<dbReference type="Proteomes" id="UP001233999">
    <property type="component" value="Unassembled WGS sequence"/>
</dbReference>
<comment type="similarity">
    <text evidence="2">Belongs to the glutamate-gated ion channel (TC 1.A.10.1) family.</text>
</comment>
<evidence type="ECO:0000256" key="5">
    <source>
        <dbReference type="ARBA" id="ARBA00022989"/>
    </source>
</evidence>
<keyword evidence="3" id="KW-1003">Cell membrane</keyword>
<evidence type="ECO:0000256" key="9">
    <source>
        <dbReference type="SAM" id="Phobius"/>
    </source>
</evidence>
<accession>A0AAD8E9T4</accession>
<reference evidence="11" key="1">
    <citation type="journal article" date="2023" name="IScience">
        <title>Live-bearing cockroach genome reveals convergent evolutionary mechanisms linked to viviparity in insects and beyond.</title>
        <authorList>
            <person name="Fouks B."/>
            <person name="Harrison M.C."/>
            <person name="Mikhailova A.A."/>
            <person name="Marchal E."/>
            <person name="English S."/>
            <person name="Carruthers M."/>
            <person name="Jennings E.C."/>
            <person name="Chiamaka E.L."/>
            <person name="Frigard R.A."/>
            <person name="Pippel M."/>
            <person name="Attardo G.M."/>
            <person name="Benoit J.B."/>
            <person name="Bornberg-Bauer E."/>
            <person name="Tobe S.S."/>
        </authorList>
    </citation>
    <scope>NUCLEOTIDE SEQUENCE</scope>
    <source>
        <strain evidence="11">Stay&amp;Tobe</strain>
    </source>
</reference>
<gene>
    <name evidence="11" type="ORF">L9F63_023040</name>
</gene>
<comment type="subcellular location">
    <subcellularLocation>
        <location evidence="1">Cell membrane</location>
        <topology evidence="1">Multi-pass membrane protein</topology>
    </subcellularLocation>
</comment>
<keyword evidence="7" id="KW-0675">Receptor</keyword>
<evidence type="ECO:0000256" key="3">
    <source>
        <dbReference type="ARBA" id="ARBA00022475"/>
    </source>
</evidence>
<feature type="transmembrane region" description="Helical" evidence="9">
    <location>
        <begin position="27"/>
        <end position="47"/>
    </location>
</feature>
<dbReference type="GO" id="GO:0005886">
    <property type="term" value="C:plasma membrane"/>
    <property type="evidence" value="ECO:0007669"/>
    <property type="project" value="UniProtKB-SubCell"/>
</dbReference>
<keyword evidence="12" id="KW-1185">Reference proteome</keyword>
<sequence>MFASIEWYVPCPKKNFLHGHFYKVFDLYLWILLFAVFIISTILSIIIQKLDLDEANHSISISYGFYCIWAVIVSVSAPEMPTSIIPRILFLMWLSYSLAISTVFQVFFTSFLIEPGVDKQISSIAEIINSSLSFVGKSELLISVDIELNESNIEMPHYLSKAADDGVEYFFEANDYALIANNLDMRVKFERYFQRGLKPCSFTYFRMSMNMLYFAFNSPYYEPYGYRLMQYYESGLIAKLINDYAASNFVSLNRFKHFQEKVKYRKYITEDYFIFKLKHLRIPFLMYICLNAISFIVLLVEILVFKTRFNI</sequence>
<evidence type="ECO:0000313" key="12">
    <source>
        <dbReference type="Proteomes" id="UP001233999"/>
    </source>
</evidence>
<dbReference type="GO" id="GO:0050906">
    <property type="term" value="P:detection of stimulus involved in sensory perception"/>
    <property type="evidence" value="ECO:0007669"/>
    <property type="project" value="UniProtKB-ARBA"/>
</dbReference>
<dbReference type="EMBL" id="JASPKZ010007785">
    <property type="protein sequence ID" value="KAJ9582610.1"/>
    <property type="molecule type" value="Genomic_DNA"/>
</dbReference>
<evidence type="ECO:0000256" key="2">
    <source>
        <dbReference type="ARBA" id="ARBA00008685"/>
    </source>
</evidence>
<evidence type="ECO:0000259" key="10">
    <source>
        <dbReference type="Pfam" id="PF00060"/>
    </source>
</evidence>
<evidence type="ECO:0000256" key="1">
    <source>
        <dbReference type="ARBA" id="ARBA00004651"/>
    </source>
</evidence>
<dbReference type="Gene3D" id="1.10.287.70">
    <property type="match status" value="1"/>
</dbReference>
<dbReference type="GO" id="GO:0015276">
    <property type="term" value="F:ligand-gated monoatomic ion channel activity"/>
    <property type="evidence" value="ECO:0007669"/>
    <property type="project" value="InterPro"/>
</dbReference>
<protein>
    <recommendedName>
        <fullName evidence="10">Ionotropic glutamate receptor C-terminal domain-containing protein</fullName>
    </recommendedName>
</protein>
<proteinExistence type="inferred from homology"/>
<dbReference type="Pfam" id="PF00060">
    <property type="entry name" value="Lig_chan"/>
    <property type="match status" value="1"/>
</dbReference>
<keyword evidence="8" id="KW-0325">Glycoprotein</keyword>
<feature type="transmembrane region" description="Helical" evidence="9">
    <location>
        <begin position="59"/>
        <end position="78"/>
    </location>
</feature>
<keyword evidence="6 9" id="KW-0472">Membrane</keyword>